<dbReference type="InterPro" id="IPR009057">
    <property type="entry name" value="Homeodomain-like_sf"/>
</dbReference>
<dbReference type="InterPro" id="IPR023772">
    <property type="entry name" value="DNA-bd_HTH_TetR-type_CS"/>
</dbReference>
<reference evidence="4 5" key="1">
    <citation type="submission" date="2016-10" db="EMBL/GenBank/DDBJ databases">
        <authorList>
            <person name="de Groot N.N."/>
        </authorList>
    </citation>
    <scope>NUCLEOTIDE SEQUENCE [LARGE SCALE GENOMIC DNA]</scope>
    <source>
        <strain evidence="4 5">DSM 527</strain>
    </source>
</reference>
<dbReference type="PANTHER" id="PTHR43479:SF11">
    <property type="entry name" value="ACREF_ENVCD OPERON REPRESSOR-RELATED"/>
    <property type="match status" value="1"/>
</dbReference>
<keyword evidence="1 2" id="KW-0238">DNA-binding</keyword>
<dbReference type="InterPro" id="IPR036271">
    <property type="entry name" value="Tet_transcr_reg_TetR-rel_C_sf"/>
</dbReference>
<name>A0A1G8CT62_CHIFI</name>
<dbReference type="PRINTS" id="PR00455">
    <property type="entry name" value="HTHTETR"/>
</dbReference>
<evidence type="ECO:0000313" key="4">
    <source>
        <dbReference type="EMBL" id="SDH48641.1"/>
    </source>
</evidence>
<dbReference type="InterPro" id="IPR001647">
    <property type="entry name" value="HTH_TetR"/>
</dbReference>
<dbReference type="PROSITE" id="PS50977">
    <property type="entry name" value="HTH_TETR_2"/>
    <property type="match status" value="1"/>
</dbReference>
<dbReference type="GO" id="GO:0003677">
    <property type="term" value="F:DNA binding"/>
    <property type="evidence" value="ECO:0007669"/>
    <property type="project" value="UniProtKB-UniRule"/>
</dbReference>
<dbReference type="SUPFAM" id="SSF46689">
    <property type="entry name" value="Homeodomain-like"/>
    <property type="match status" value="1"/>
</dbReference>
<sequence>MKEQKNRIKDLLILTAEVMFAENGYEGTTVRDIAAKAGINPALIYYHFESKEHLYRSIFELRLRLLTDSLNALPVNATASSFERLLSYVTIYIAGIRDNFYFYRILNSEIFSFRNHSFKTAILDTVKASADIFRKVVKTGIAGNEFRNIDTDLFLMTLFHLLHQIIGRSPLAGELLNLEEITEEQINGRIKNFICHQLCLPVHPCNNSHNKSINYHEKYN</sequence>
<dbReference type="SUPFAM" id="SSF48498">
    <property type="entry name" value="Tetracyclin repressor-like, C-terminal domain"/>
    <property type="match status" value="1"/>
</dbReference>
<gene>
    <name evidence="4" type="ORF">SAMN04488121_11331</name>
</gene>
<evidence type="ECO:0000313" key="5">
    <source>
        <dbReference type="Proteomes" id="UP000199045"/>
    </source>
</evidence>
<evidence type="ECO:0000256" key="1">
    <source>
        <dbReference type="ARBA" id="ARBA00023125"/>
    </source>
</evidence>
<proteinExistence type="predicted"/>
<protein>
    <submittedName>
        <fullName evidence="4">DNA-binding transcriptional regulator, AcrR family</fullName>
    </submittedName>
</protein>
<evidence type="ECO:0000259" key="3">
    <source>
        <dbReference type="PROSITE" id="PS50977"/>
    </source>
</evidence>
<dbReference type="AlphaFoldDB" id="A0A1G8CT62"/>
<dbReference type="Pfam" id="PF00440">
    <property type="entry name" value="TetR_N"/>
    <property type="match status" value="1"/>
</dbReference>
<feature type="DNA-binding region" description="H-T-H motif" evidence="2">
    <location>
        <begin position="29"/>
        <end position="48"/>
    </location>
</feature>
<dbReference type="RefSeq" id="WP_089838303.1">
    <property type="nucleotide sequence ID" value="NZ_FNBN01000013.1"/>
</dbReference>
<dbReference type="OrthoDB" id="9789566at2"/>
<dbReference type="EMBL" id="FNBN01000013">
    <property type="protein sequence ID" value="SDH48641.1"/>
    <property type="molecule type" value="Genomic_DNA"/>
</dbReference>
<evidence type="ECO:0000256" key="2">
    <source>
        <dbReference type="PROSITE-ProRule" id="PRU00335"/>
    </source>
</evidence>
<dbReference type="Gene3D" id="1.10.357.10">
    <property type="entry name" value="Tetracycline Repressor, domain 2"/>
    <property type="match status" value="1"/>
</dbReference>
<dbReference type="InterPro" id="IPR050624">
    <property type="entry name" value="HTH-type_Tx_Regulator"/>
</dbReference>
<dbReference type="PANTHER" id="PTHR43479">
    <property type="entry name" value="ACREF/ENVCD OPERON REPRESSOR-RELATED"/>
    <property type="match status" value="1"/>
</dbReference>
<dbReference type="STRING" id="104663.SAMN04488121_11331"/>
<organism evidence="4 5">
    <name type="scientific">Chitinophaga filiformis</name>
    <name type="common">Myxococcus filiformis</name>
    <name type="synonym">Flexibacter filiformis</name>
    <dbReference type="NCBI Taxonomy" id="104663"/>
    <lineage>
        <taxon>Bacteria</taxon>
        <taxon>Pseudomonadati</taxon>
        <taxon>Bacteroidota</taxon>
        <taxon>Chitinophagia</taxon>
        <taxon>Chitinophagales</taxon>
        <taxon>Chitinophagaceae</taxon>
        <taxon>Chitinophaga</taxon>
    </lineage>
</organism>
<dbReference type="Proteomes" id="UP000199045">
    <property type="component" value="Unassembled WGS sequence"/>
</dbReference>
<dbReference type="PROSITE" id="PS01081">
    <property type="entry name" value="HTH_TETR_1"/>
    <property type="match status" value="1"/>
</dbReference>
<accession>A0A1G8CT62</accession>
<feature type="domain" description="HTH tetR-type" evidence="3">
    <location>
        <begin position="6"/>
        <end position="66"/>
    </location>
</feature>